<gene>
    <name evidence="1" type="ORF">BpHYR1_023462</name>
</gene>
<proteinExistence type="predicted"/>
<evidence type="ECO:0000313" key="1">
    <source>
        <dbReference type="EMBL" id="RNA03466.1"/>
    </source>
</evidence>
<dbReference type="EMBL" id="REGN01008488">
    <property type="protein sequence ID" value="RNA03466.1"/>
    <property type="molecule type" value="Genomic_DNA"/>
</dbReference>
<accession>A0A3M7PWC5</accession>
<name>A0A3M7PWC5_BRAPC</name>
<organism evidence="1 2">
    <name type="scientific">Brachionus plicatilis</name>
    <name type="common">Marine rotifer</name>
    <name type="synonym">Brachionus muelleri</name>
    <dbReference type="NCBI Taxonomy" id="10195"/>
    <lineage>
        <taxon>Eukaryota</taxon>
        <taxon>Metazoa</taxon>
        <taxon>Spiralia</taxon>
        <taxon>Gnathifera</taxon>
        <taxon>Rotifera</taxon>
        <taxon>Eurotatoria</taxon>
        <taxon>Monogononta</taxon>
        <taxon>Pseudotrocha</taxon>
        <taxon>Ploima</taxon>
        <taxon>Brachionidae</taxon>
        <taxon>Brachionus</taxon>
    </lineage>
</organism>
<evidence type="ECO:0000313" key="2">
    <source>
        <dbReference type="Proteomes" id="UP000276133"/>
    </source>
</evidence>
<reference evidence="1 2" key="1">
    <citation type="journal article" date="2018" name="Sci. Rep.">
        <title>Genomic signatures of local adaptation to the degree of environmental predictability in rotifers.</title>
        <authorList>
            <person name="Franch-Gras L."/>
            <person name="Hahn C."/>
            <person name="Garcia-Roger E.M."/>
            <person name="Carmona M.J."/>
            <person name="Serra M."/>
            <person name="Gomez A."/>
        </authorList>
    </citation>
    <scope>NUCLEOTIDE SEQUENCE [LARGE SCALE GENOMIC DNA]</scope>
    <source>
        <strain evidence="1">HYR1</strain>
    </source>
</reference>
<dbReference type="AlphaFoldDB" id="A0A3M7PWC5"/>
<comment type="caution">
    <text evidence="1">The sequence shown here is derived from an EMBL/GenBank/DDBJ whole genome shotgun (WGS) entry which is preliminary data.</text>
</comment>
<sequence length="164" mass="18942">YLSTINLELSSKKKDLFSLNISPRQINVSNEEFAIFSSEFYFKEEMESFEINIAILPIIIKTIHLNYVKDENFNNRTELEAATLDNSYEVTTSDFENSYFPNLTTEKNTSFITQLENQNNSSFSNHMTTSFFLNTSIQNSTQMTNSTKIIDDNFTSTIQLEGIF</sequence>
<protein>
    <submittedName>
        <fullName evidence="1">Uncharacterized protein</fullName>
    </submittedName>
</protein>
<dbReference type="Proteomes" id="UP000276133">
    <property type="component" value="Unassembled WGS sequence"/>
</dbReference>
<keyword evidence="2" id="KW-1185">Reference proteome</keyword>
<feature type="non-terminal residue" evidence="1">
    <location>
        <position position="1"/>
    </location>
</feature>